<dbReference type="EMBL" id="WJXA01000008">
    <property type="protein sequence ID" value="KAF7136252.1"/>
    <property type="molecule type" value="Genomic_DNA"/>
</dbReference>
<comment type="caution">
    <text evidence="2">The sequence shown here is derived from an EMBL/GenBank/DDBJ whole genome shotgun (WGS) entry which is preliminary data.</text>
</comment>
<dbReference type="Proteomes" id="UP000626092">
    <property type="component" value="Unassembled WGS sequence"/>
</dbReference>
<proteinExistence type="inferred from homology"/>
<dbReference type="PANTHER" id="PTHR11926:SF774">
    <property type="entry name" value="UDP-GLYCOSYLTRANSFERASE 85A1-RELATED"/>
    <property type="match status" value="1"/>
</dbReference>
<accession>A0A834GSU1</accession>
<organism evidence="2 3">
    <name type="scientific">Rhododendron simsii</name>
    <name type="common">Sims's rhododendron</name>
    <dbReference type="NCBI Taxonomy" id="118357"/>
    <lineage>
        <taxon>Eukaryota</taxon>
        <taxon>Viridiplantae</taxon>
        <taxon>Streptophyta</taxon>
        <taxon>Embryophyta</taxon>
        <taxon>Tracheophyta</taxon>
        <taxon>Spermatophyta</taxon>
        <taxon>Magnoliopsida</taxon>
        <taxon>eudicotyledons</taxon>
        <taxon>Gunneridae</taxon>
        <taxon>Pentapetalae</taxon>
        <taxon>asterids</taxon>
        <taxon>Ericales</taxon>
        <taxon>Ericaceae</taxon>
        <taxon>Ericoideae</taxon>
        <taxon>Rhodoreae</taxon>
        <taxon>Rhododendron</taxon>
    </lineage>
</organism>
<evidence type="ECO:0000313" key="3">
    <source>
        <dbReference type="Proteomes" id="UP000626092"/>
    </source>
</evidence>
<dbReference type="Gene3D" id="3.40.50.2000">
    <property type="entry name" value="Glycogen Phosphorylase B"/>
    <property type="match status" value="1"/>
</dbReference>
<dbReference type="AlphaFoldDB" id="A0A834GSU1"/>
<sequence length="137" mass="15568">MASSSRVSRTNPNKPHVMCIPYPIQDHIKPMLKLPNILHSFGFRITFVNTEFSHDNLLTSGALESIANPRNFRFETIPAILPSPRPATTPDYYHLLCQSAREKFLPPLHHLITRLNWCKTVSCIVSDGLMPFNIMIA</sequence>
<comment type="similarity">
    <text evidence="1">Belongs to the UDP-glycosyltransferase family.</text>
</comment>
<keyword evidence="3" id="KW-1185">Reference proteome</keyword>
<dbReference type="SUPFAM" id="SSF53756">
    <property type="entry name" value="UDP-Glycosyltransferase/glycogen phosphorylase"/>
    <property type="match status" value="1"/>
</dbReference>
<gene>
    <name evidence="2" type="ORF">RHSIM_Rhsim08G0186000</name>
</gene>
<evidence type="ECO:0000256" key="1">
    <source>
        <dbReference type="ARBA" id="ARBA00009995"/>
    </source>
</evidence>
<reference evidence="2" key="1">
    <citation type="submission" date="2019-11" db="EMBL/GenBank/DDBJ databases">
        <authorList>
            <person name="Liu Y."/>
            <person name="Hou J."/>
            <person name="Li T.-Q."/>
            <person name="Guan C.-H."/>
            <person name="Wu X."/>
            <person name="Wu H.-Z."/>
            <person name="Ling F."/>
            <person name="Zhang R."/>
            <person name="Shi X.-G."/>
            <person name="Ren J.-P."/>
            <person name="Chen E.-F."/>
            <person name="Sun J.-M."/>
        </authorList>
    </citation>
    <scope>NUCLEOTIDE SEQUENCE</scope>
    <source>
        <strain evidence="2">Adult_tree_wgs_1</strain>
        <tissue evidence="2">Leaves</tissue>
    </source>
</reference>
<name>A0A834GSU1_RHOSS</name>
<dbReference type="GO" id="GO:0080043">
    <property type="term" value="F:quercetin 3-O-glucosyltransferase activity"/>
    <property type="evidence" value="ECO:0007669"/>
    <property type="project" value="TreeGrafter"/>
</dbReference>
<dbReference type="OrthoDB" id="5835829at2759"/>
<evidence type="ECO:0000313" key="2">
    <source>
        <dbReference type="EMBL" id="KAF7136252.1"/>
    </source>
</evidence>
<dbReference type="PANTHER" id="PTHR11926">
    <property type="entry name" value="GLUCOSYL/GLUCURONOSYL TRANSFERASES"/>
    <property type="match status" value="1"/>
</dbReference>
<protein>
    <submittedName>
        <fullName evidence="2">Uncharacterized protein</fullName>
    </submittedName>
</protein>
<dbReference type="GO" id="GO:0080044">
    <property type="term" value="F:quercetin 7-O-glucosyltransferase activity"/>
    <property type="evidence" value="ECO:0007669"/>
    <property type="project" value="TreeGrafter"/>
</dbReference>